<protein>
    <submittedName>
        <fullName evidence="1">Uncharacterized protein</fullName>
    </submittedName>
</protein>
<reference evidence="1 2" key="1">
    <citation type="submission" date="2015-01" db="EMBL/GenBank/DDBJ databases">
        <title>Vibrio sp. C5 JCM 19232 whole genome shotgun sequence.</title>
        <authorList>
            <person name="Sawabe T."/>
            <person name="Meirelles P."/>
            <person name="Feng G."/>
            <person name="Sayaka M."/>
            <person name="Hattori M."/>
            <person name="Ohkuma M."/>
        </authorList>
    </citation>
    <scope>NUCLEOTIDE SEQUENCE [LARGE SCALE GENOMIC DNA]</scope>
    <source>
        <strain evidence="1 2">JCM19232</strain>
    </source>
</reference>
<gene>
    <name evidence="1" type="ORF">JCM19232_3836</name>
</gene>
<proteinExistence type="predicted"/>
<dbReference type="Proteomes" id="UP000031670">
    <property type="component" value="Unassembled WGS sequence"/>
</dbReference>
<evidence type="ECO:0000313" key="1">
    <source>
        <dbReference type="EMBL" id="GAM60894.1"/>
    </source>
</evidence>
<dbReference type="EMBL" id="BBSA01000002">
    <property type="protein sequence ID" value="GAM60894.1"/>
    <property type="molecule type" value="Genomic_DNA"/>
</dbReference>
<comment type="caution">
    <text evidence="1">The sequence shown here is derived from an EMBL/GenBank/DDBJ whole genome shotgun (WGS) entry which is preliminary data.</text>
</comment>
<reference evidence="1 2" key="2">
    <citation type="submission" date="2015-01" db="EMBL/GenBank/DDBJ databases">
        <authorList>
            <consortium name="NBRP consortium"/>
            <person name="Sawabe T."/>
            <person name="Meirelles P."/>
            <person name="Feng G."/>
            <person name="Sayaka M."/>
            <person name="Hattori M."/>
            <person name="Ohkuma M."/>
        </authorList>
    </citation>
    <scope>NUCLEOTIDE SEQUENCE [LARGE SCALE GENOMIC DNA]</scope>
    <source>
        <strain evidence="1 2">JCM19232</strain>
    </source>
</reference>
<sequence>MPLVNLILPCFELLHCTVSATLATKATNNTRQFLIGGCYEKSVTYLYRGAVGGLWSLR</sequence>
<accession>A0A0B8PDK2</accession>
<organism evidence="1 2">
    <name type="scientific">Vibrio ishigakensis</name>
    <dbReference type="NCBI Taxonomy" id="1481914"/>
    <lineage>
        <taxon>Bacteria</taxon>
        <taxon>Pseudomonadati</taxon>
        <taxon>Pseudomonadota</taxon>
        <taxon>Gammaproteobacteria</taxon>
        <taxon>Vibrionales</taxon>
        <taxon>Vibrionaceae</taxon>
        <taxon>Vibrio</taxon>
    </lineage>
</organism>
<evidence type="ECO:0000313" key="2">
    <source>
        <dbReference type="Proteomes" id="UP000031670"/>
    </source>
</evidence>
<name>A0A0B8PDK2_9VIBR</name>
<dbReference type="AlphaFoldDB" id="A0A0B8PDK2"/>